<organism evidence="14 15">
    <name type="scientific">Caldisalinibacter kiritimatiensis</name>
    <dbReference type="NCBI Taxonomy" id="1304284"/>
    <lineage>
        <taxon>Bacteria</taxon>
        <taxon>Bacillati</taxon>
        <taxon>Bacillota</taxon>
        <taxon>Tissierellia</taxon>
        <taxon>Tissierellales</taxon>
        <taxon>Thermohalobacteraceae</taxon>
        <taxon>Caldisalinibacter</taxon>
    </lineage>
</organism>
<evidence type="ECO:0000256" key="9">
    <source>
        <dbReference type="PROSITE-ProRule" id="PRU00284"/>
    </source>
</evidence>
<dbReference type="CDD" id="cd12913">
    <property type="entry name" value="PDC1_MCP_like"/>
    <property type="match status" value="1"/>
</dbReference>
<feature type="domain" description="Methyl-accepting transducer" evidence="12">
    <location>
        <begin position="387"/>
        <end position="637"/>
    </location>
</feature>
<dbReference type="InterPro" id="IPR029151">
    <property type="entry name" value="Sensor-like_sf"/>
</dbReference>
<dbReference type="OrthoDB" id="13222at2"/>
<sequence length="673" mass="74767">MKAKSKVKFKKNIGTKLMLMSIVFVVIPLLILGSSSYLTSVQLFKQSLKESSLEVVKQAKQSIMNYLIGIEESVSMISNDPNVQVVYRYAESEQWMMKTFESYVNAYDNVTNVYLATKDKELYIYPEVELPEGFDPTTREWYKKAVENNGLAWTNPYVDTATNKLVVTVSKPVYDKEKGNKFVGVVGVDLVLDELSKELTGVKIGDKGYILAVDSNMDILIHPDKELIGQKVPIEELSNALKNNDEGDVEYVREEDDEVQKKFAVFTTIDKLRWRVLAISYVNEIQDKSFVLLRNTLLIGIAAIILIILASYFYSKTITNPIKKLAENMEKIKNGDLTTRIKIDSKDEIGALSEGFNLMIDNLSALAQEMQNVSSEVTASAEGLAATSEETSASADEIATTVEEIARGASEQATDTEKSAALINKLSQKLMELGEGSNEVKTYTDEMTVVNSRGIEVVEGLKKKSKENSKETERIEHAINELVNNIGNIGEILESISSIAEQTNLLALNASIEAARAGEYGRGFAVVADEIRKLAEESAQASDEIRGIIQSIQKESNNTVEIMKSVKERSKEQTDSVTKVNDSFEVISESIINMAERINEMNKFIEDINRDKEEIVKAIENISSVSQETAAASEEMSATIQQQSTAVEEVAKAAENLNQLSTKLSNQLKKFKI</sequence>
<comment type="subcellular location">
    <subcellularLocation>
        <location evidence="1">Cell membrane</location>
        <topology evidence="1">Multi-pass membrane protein</topology>
    </subcellularLocation>
</comment>
<keyword evidence="5 11" id="KW-1133">Transmembrane helix</keyword>
<dbReference type="SUPFAM" id="SSF103190">
    <property type="entry name" value="Sensory domain-like"/>
    <property type="match status" value="1"/>
</dbReference>
<dbReference type="PANTHER" id="PTHR32089">
    <property type="entry name" value="METHYL-ACCEPTING CHEMOTAXIS PROTEIN MCPB"/>
    <property type="match status" value="1"/>
</dbReference>
<evidence type="ECO:0000313" key="14">
    <source>
        <dbReference type="EMBL" id="EOD00290.1"/>
    </source>
</evidence>
<evidence type="ECO:0000256" key="8">
    <source>
        <dbReference type="ARBA" id="ARBA00029447"/>
    </source>
</evidence>
<keyword evidence="4 11" id="KW-0812">Transmembrane</keyword>
<reference evidence="14 15" key="1">
    <citation type="journal article" date="2015" name="Geomicrobiol. J.">
        <title>Caldisalinibacter kiritimatiensis gen. nov., sp. nov., a moderately thermohalophilic thiosulfate-reducing bacterium from a hypersaline microbial mat.</title>
        <authorList>
            <person name="Ben Hania W."/>
            <person name="Joseph M."/>
            <person name="Fiebig A."/>
            <person name="Bunk B."/>
            <person name="Klenk H.-P."/>
            <person name="Fardeau M.-L."/>
            <person name="Spring S."/>
        </authorList>
    </citation>
    <scope>NUCLEOTIDE SEQUENCE [LARGE SCALE GENOMIC DNA]</scope>
    <source>
        <strain evidence="14 15">L21-TH-D2</strain>
    </source>
</reference>
<dbReference type="GO" id="GO:0007165">
    <property type="term" value="P:signal transduction"/>
    <property type="evidence" value="ECO:0007669"/>
    <property type="project" value="UniProtKB-KW"/>
</dbReference>
<dbReference type="SMART" id="SM00304">
    <property type="entry name" value="HAMP"/>
    <property type="match status" value="2"/>
</dbReference>
<proteinExistence type="inferred from homology"/>
<dbReference type="CDD" id="cd12912">
    <property type="entry name" value="PDC2_MCP_like"/>
    <property type="match status" value="1"/>
</dbReference>
<evidence type="ECO:0000256" key="6">
    <source>
        <dbReference type="ARBA" id="ARBA00023136"/>
    </source>
</evidence>
<dbReference type="PANTHER" id="PTHR32089:SF112">
    <property type="entry name" value="LYSOZYME-LIKE PROTEIN-RELATED"/>
    <property type="match status" value="1"/>
</dbReference>
<dbReference type="GO" id="GO:0005886">
    <property type="term" value="C:plasma membrane"/>
    <property type="evidence" value="ECO:0007669"/>
    <property type="project" value="UniProtKB-SubCell"/>
</dbReference>
<feature type="domain" description="HAMP" evidence="13">
    <location>
        <begin position="316"/>
        <end position="368"/>
    </location>
</feature>
<evidence type="ECO:0000256" key="4">
    <source>
        <dbReference type="ARBA" id="ARBA00022692"/>
    </source>
</evidence>
<dbReference type="AlphaFoldDB" id="R1CDB8"/>
<dbReference type="CDD" id="cd06225">
    <property type="entry name" value="HAMP"/>
    <property type="match status" value="1"/>
</dbReference>
<evidence type="ECO:0000256" key="1">
    <source>
        <dbReference type="ARBA" id="ARBA00004651"/>
    </source>
</evidence>
<comment type="similarity">
    <text evidence="8">Belongs to the methyl-accepting chemotaxis (MCP) protein family.</text>
</comment>
<gene>
    <name evidence="14" type="ORF">L21TH_1664</name>
</gene>
<dbReference type="RefSeq" id="WP_006314022.1">
    <property type="nucleotide sequence ID" value="NZ_ARZA01000192.1"/>
</dbReference>
<dbReference type="CDD" id="cd11386">
    <property type="entry name" value="MCP_signal"/>
    <property type="match status" value="1"/>
</dbReference>
<keyword evidence="2" id="KW-1003">Cell membrane</keyword>
<dbReference type="EMBL" id="ARZA01000192">
    <property type="protein sequence ID" value="EOD00290.1"/>
    <property type="molecule type" value="Genomic_DNA"/>
</dbReference>
<dbReference type="Proteomes" id="UP000013378">
    <property type="component" value="Unassembled WGS sequence"/>
</dbReference>
<dbReference type="STRING" id="1304284.L21TH_1664"/>
<dbReference type="Gene3D" id="6.10.340.10">
    <property type="match status" value="1"/>
</dbReference>
<dbReference type="InterPro" id="IPR003660">
    <property type="entry name" value="HAMP_dom"/>
</dbReference>
<dbReference type="SUPFAM" id="SSF58104">
    <property type="entry name" value="Methyl-accepting chemotaxis protein (MCP) signaling domain"/>
    <property type="match status" value="1"/>
</dbReference>
<dbReference type="SMART" id="SM00283">
    <property type="entry name" value="MA"/>
    <property type="match status" value="1"/>
</dbReference>
<evidence type="ECO:0000256" key="10">
    <source>
        <dbReference type="SAM" id="Coils"/>
    </source>
</evidence>
<dbReference type="InterPro" id="IPR033479">
    <property type="entry name" value="dCache_1"/>
</dbReference>
<dbReference type="eggNOG" id="COG0840">
    <property type="taxonomic scope" value="Bacteria"/>
</dbReference>
<evidence type="ECO:0000256" key="2">
    <source>
        <dbReference type="ARBA" id="ARBA00022475"/>
    </source>
</evidence>
<keyword evidence="6 11" id="KW-0472">Membrane</keyword>
<evidence type="ECO:0000259" key="12">
    <source>
        <dbReference type="PROSITE" id="PS50111"/>
    </source>
</evidence>
<evidence type="ECO:0000313" key="15">
    <source>
        <dbReference type="Proteomes" id="UP000013378"/>
    </source>
</evidence>
<keyword evidence="15" id="KW-1185">Reference proteome</keyword>
<name>R1CDB8_9FIRM</name>
<dbReference type="Gene3D" id="1.10.287.950">
    <property type="entry name" value="Methyl-accepting chemotaxis protein"/>
    <property type="match status" value="1"/>
</dbReference>
<protein>
    <submittedName>
        <fullName evidence="14">Methyl-accepting chemotaxis protein</fullName>
    </submittedName>
</protein>
<dbReference type="InterPro" id="IPR004089">
    <property type="entry name" value="MCPsignal_dom"/>
</dbReference>
<accession>R1CDB8</accession>
<evidence type="ECO:0000256" key="3">
    <source>
        <dbReference type="ARBA" id="ARBA00022500"/>
    </source>
</evidence>
<dbReference type="PROSITE" id="PS50885">
    <property type="entry name" value="HAMP"/>
    <property type="match status" value="1"/>
</dbReference>
<evidence type="ECO:0000256" key="7">
    <source>
        <dbReference type="ARBA" id="ARBA00023224"/>
    </source>
</evidence>
<evidence type="ECO:0000256" key="5">
    <source>
        <dbReference type="ARBA" id="ARBA00022989"/>
    </source>
</evidence>
<feature type="coiled-coil region" evidence="10">
    <location>
        <begin position="640"/>
        <end position="670"/>
    </location>
</feature>
<evidence type="ECO:0000259" key="13">
    <source>
        <dbReference type="PROSITE" id="PS50885"/>
    </source>
</evidence>
<keyword evidence="3" id="KW-0145">Chemotaxis</keyword>
<dbReference type="Pfam" id="PF00015">
    <property type="entry name" value="MCPsignal"/>
    <property type="match status" value="1"/>
</dbReference>
<dbReference type="GO" id="GO:0006935">
    <property type="term" value="P:chemotaxis"/>
    <property type="evidence" value="ECO:0007669"/>
    <property type="project" value="UniProtKB-KW"/>
</dbReference>
<feature type="transmembrane region" description="Helical" evidence="11">
    <location>
        <begin position="292"/>
        <end position="314"/>
    </location>
</feature>
<dbReference type="Pfam" id="PF00672">
    <property type="entry name" value="HAMP"/>
    <property type="match status" value="1"/>
</dbReference>
<dbReference type="Gene3D" id="3.30.450.20">
    <property type="entry name" value="PAS domain"/>
    <property type="match status" value="2"/>
</dbReference>
<keyword evidence="10" id="KW-0175">Coiled coil</keyword>
<evidence type="ECO:0000256" key="11">
    <source>
        <dbReference type="SAM" id="Phobius"/>
    </source>
</evidence>
<dbReference type="PROSITE" id="PS50111">
    <property type="entry name" value="CHEMOTAXIS_TRANSDUC_2"/>
    <property type="match status" value="1"/>
</dbReference>
<keyword evidence="7 9" id="KW-0807">Transducer</keyword>
<dbReference type="Pfam" id="PF02743">
    <property type="entry name" value="dCache_1"/>
    <property type="match status" value="1"/>
</dbReference>
<dbReference type="PATRIC" id="fig|1304284.3.peg.1633"/>
<comment type="caution">
    <text evidence="14">The sequence shown here is derived from an EMBL/GenBank/DDBJ whole genome shotgun (WGS) entry which is preliminary data.</text>
</comment>